<evidence type="ECO:0000256" key="1">
    <source>
        <dbReference type="SAM" id="Phobius"/>
    </source>
</evidence>
<feature type="transmembrane region" description="Helical" evidence="1">
    <location>
        <begin position="12"/>
        <end position="32"/>
    </location>
</feature>
<proteinExistence type="predicted"/>
<reference evidence="2 3" key="1">
    <citation type="submission" date="2021-03" db="EMBL/GenBank/DDBJ databases">
        <title>Aliifodinibius sp. nov., a new bacterium isolated from saline soil.</title>
        <authorList>
            <person name="Galisteo C."/>
            <person name="De La Haba R."/>
            <person name="Sanchez-Porro C."/>
            <person name="Ventosa A."/>
        </authorList>
    </citation>
    <scope>NUCLEOTIDE SEQUENCE [LARGE SCALE GENOMIC DNA]</scope>
    <source>
        <strain evidence="2 3">1BSP15-2V2</strain>
    </source>
</reference>
<keyword evidence="3" id="KW-1185">Reference proteome</keyword>
<dbReference type="EMBL" id="JAGGJA010000017">
    <property type="protein sequence ID" value="MCW9708792.1"/>
    <property type="molecule type" value="Genomic_DNA"/>
</dbReference>
<organism evidence="2 3">
    <name type="scientific">Fodinibius salsisoli</name>
    <dbReference type="NCBI Taxonomy" id="2820877"/>
    <lineage>
        <taxon>Bacteria</taxon>
        <taxon>Pseudomonadati</taxon>
        <taxon>Balneolota</taxon>
        <taxon>Balneolia</taxon>
        <taxon>Balneolales</taxon>
        <taxon>Balneolaceae</taxon>
        <taxon>Fodinibius</taxon>
    </lineage>
</organism>
<name>A0ABT3PSE3_9BACT</name>
<keyword evidence="1" id="KW-1133">Transmembrane helix</keyword>
<gene>
    <name evidence="2" type="ORF">J6I44_18170</name>
</gene>
<sequence>MEKKIARDVRFLKIYSAILTLGIISFFLMSYVEGDKKKHFEEIDVERINIVESNGDLKMVISNQEKQHPGMFNGEVLVERERPPGIIFFNEEQDEVGGLIYQGNKEEGALMVLSFDQYKNDQVMQLRYLESEKSRTYGLQLWDRDQSFTLPKLVNVMDSLKKLDYSRGEVRREMRKMNDGEPISAPRLFAGKKRDKSVGLFIQDQYGNDRIRIYVDEQNEPQIEFINEQGEEMPFDSLR</sequence>
<dbReference type="Proteomes" id="UP001207918">
    <property type="component" value="Unassembled WGS sequence"/>
</dbReference>
<keyword evidence="1" id="KW-0812">Transmembrane</keyword>
<evidence type="ECO:0000313" key="2">
    <source>
        <dbReference type="EMBL" id="MCW9708792.1"/>
    </source>
</evidence>
<protein>
    <recommendedName>
        <fullName evidence="4">Outer membrane lipoprotein-sorting protein</fullName>
    </recommendedName>
</protein>
<dbReference type="RefSeq" id="WP_265767599.1">
    <property type="nucleotide sequence ID" value="NZ_JAGGJA010000017.1"/>
</dbReference>
<evidence type="ECO:0008006" key="4">
    <source>
        <dbReference type="Google" id="ProtNLM"/>
    </source>
</evidence>
<accession>A0ABT3PSE3</accession>
<keyword evidence="1" id="KW-0472">Membrane</keyword>
<comment type="caution">
    <text evidence="2">The sequence shown here is derived from an EMBL/GenBank/DDBJ whole genome shotgun (WGS) entry which is preliminary data.</text>
</comment>
<evidence type="ECO:0000313" key="3">
    <source>
        <dbReference type="Proteomes" id="UP001207918"/>
    </source>
</evidence>